<dbReference type="RefSeq" id="WP_091345221.1">
    <property type="nucleotide sequence ID" value="NZ_FNRM01000013.1"/>
</dbReference>
<feature type="transmembrane region" description="Helical" evidence="1">
    <location>
        <begin position="48"/>
        <end position="81"/>
    </location>
</feature>
<evidence type="ECO:0000313" key="2">
    <source>
        <dbReference type="EMBL" id="SEB01041.1"/>
    </source>
</evidence>
<proteinExistence type="predicted"/>
<evidence type="ECO:0000256" key="1">
    <source>
        <dbReference type="SAM" id="Phobius"/>
    </source>
</evidence>
<keyword evidence="3" id="KW-1185">Reference proteome</keyword>
<sequence length="90" mass="9881">MDKLDEKQLDAISDALLGPQQAKLDAEKKRQRDAAARLRAQRKWALPGLGVILAISLFNSAPAVSAVLLLFTLILVLWQYFSSAGSKEET</sequence>
<dbReference type="STRING" id="152573.SAMN04488051_11356"/>
<evidence type="ECO:0008006" key="4">
    <source>
        <dbReference type="Google" id="ProtNLM"/>
    </source>
</evidence>
<keyword evidence="1" id="KW-0472">Membrane</keyword>
<gene>
    <name evidence="2" type="ORF">SAMN04488051_11356</name>
</gene>
<dbReference type="AlphaFoldDB" id="A0A1H4FV69"/>
<dbReference type="Proteomes" id="UP000198773">
    <property type="component" value="Unassembled WGS sequence"/>
</dbReference>
<reference evidence="2 3" key="1">
    <citation type="submission" date="2016-10" db="EMBL/GenBank/DDBJ databases">
        <authorList>
            <person name="de Groot N.N."/>
        </authorList>
    </citation>
    <scope>NUCLEOTIDE SEQUENCE [LARGE SCALE GENOMIC DNA]</scope>
    <source>
        <strain evidence="2 3">CGMCC 1.3430</strain>
    </source>
</reference>
<accession>A0A1H4FV69</accession>
<name>A0A1H4FV69_ALKAM</name>
<dbReference type="EMBL" id="FNRM01000013">
    <property type="protein sequence ID" value="SEB01041.1"/>
    <property type="molecule type" value="Genomic_DNA"/>
</dbReference>
<evidence type="ECO:0000313" key="3">
    <source>
        <dbReference type="Proteomes" id="UP000198773"/>
    </source>
</evidence>
<protein>
    <recommendedName>
        <fullName evidence="4">DUF3040 domain-containing protein</fullName>
    </recommendedName>
</protein>
<keyword evidence="1" id="KW-0812">Transmembrane</keyword>
<keyword evidence="1" id="KW-1133">Transmembrane helix</keyword>
<organism evidence="2 3">
    <name type="scientific">Alkalimonas amylolytica</name>
    <dbReference type="NCBI Taxonomy" id="152573"/>
    <lineage>
        <taxon>Bacteria</taxon>
        <taxon>Pseudomonadati</taxon>
        <taxon>Pseudomonadota</taxon>
        <taxon>Gammaproteobacteria</taxon>
        <taxon>Alkalimonas</taxon>
    </lineage>
</organism>